<evidence type="ECO:0000256" key="7">
    <source>
        <dbReference type="ARBA" id="ARBA00023136"/>
    </source>
</evidence>
<dbReference type="PRINTS" id="PR00783">
    <property type="entry name" value="MINTRINSICP"/>
</dbReference>
<evidence type="ECO:0000256" key="3">
    <source>
        <dbReference type="ARBA" id="ARBA00022448"/>
    </source>
</evidence>
<dbReference type="InterPro" id="IPR034294">
    <property type="entry name" value="Aquaporin_transptr"/>
</dbReference>
<dbReference type="Gene3D" id="1.20.1080.10">
    <property type="entry name" value="Glycerol uptake facilitator protein"/>
    <property type="match status" value="1"/>
</dbReference>
<dbReference type="EMBL" id="JAAMFK010000008">
    <property type="protein sequence ID" value="MBS9339178.1"/>
    <property type="molecule type" value="Genomic_DNA"/>
</dbReference>
<feature type="transmembrane region" description="Helical" evidence="9">
    <location>
        <begin position="81"/>
        <end position="105"/>
    </location>
</feature>
<accession>A0ABS5R155</accession>
<dbReference type="InterPro" id="IPR000425">
    <property type="entry name" value="MIP"/>
</dbReference>
<evidence type="ECO:0000256" key="9">
    <source>
        <dbReference type="SAM" id="Phobius"/>
    </source>
</evidence>
<feature type="transmembrane region" description="Helical" evidence="9">
    <location>
        <begin position="7"/>
        <end position="27"/>
    </location>
</feature>
<sequence>MRKYISEFLGTAFLVIFSTVALIYVSTFSIGQLFDVMAVLGLTIALLMFVFGQFSDGGHFNPAVSLAAALNKQISWKTFGFYLLSQVLGAIVGAFAAVTTLVPVINSQMASSSQSATQTASVKAQQIFETLQPAATAASLPVSLMIEGVFTFILVFVTVLAFKKMPKQAPVVAGLGMTLSAFVAYPLTSGLLNPARAFAPVLFAGLGSATHVWFFIIVEFIAAALAGLAVLYFDKEDKQAA</sequence>
<dbReference type="InterPro" id="IPR023271">
    <property type="entry name" value="Aquaporin-like"/>
</dbReference>
<dbReference type="RefSeq" id="WP_213809458.1">
    <property type="nucleotide sequence ID" value="NZ_JAAMFK010000008.1"/>
</dbReference>
<keyword evidence="4" id="KW-1003">Cell membrane</keyword>
<evidence type="ECO:0000256" key="8">
    <source>
        <dbReference type="RuleBase" id="RU000477"/>
    </source>
</evidence>
<evidence type="ECO:0000256" key="6">
    <source>
        <dbReference type="ARBA" id="ARBA00022989"/>
    </source>
</evidence>
<dbReference type="Proteomes" id="UP001519504">
    <property type="component" value="Unassembled WGS sequence"/>
</dbReference>
<gene>
    <name evidence="10" type="ORF">G6R29_06030</name>
</gene>
<evidence type="ECO:0000256" key="4">
    <source>
        <dbReference type="ARBA" id="ARBA00022475"/>
    </source>
</evidence>
<evidence type="ECO:0000313" key="11">
    <source>
        <dbReference type="Proteomes" id="UP001519504"/>
    </source>
</evidence>
<comment type="similarity">
    <text evidence="2 8">Belongs to the MIP/aquaporin (TC 1.A.8) family.</text>
</comment>
<keyword evidence="3 8" id="KW-0813">Transport</keyword>
<dbReference type="Pfam" id="PF00230">
    <property type="entry name" value="MIP"/>
    <property type="match status" value="1"/>
</dbReference>
<proteinExistence type="inferred from homology"/>
<keyword evidence="7 9" id="KW-0472">Membrane</keyword>
<evidence type="ECO:0008006" key="12">
    <source>
        <dbReference type="Google" id="ProtNLM"/>
    </source>
</evidence>
<organism evidence="10 11">
    <name type="scientific">Fructobacillus broussonetiae</name>
    <dbReference type="NCBI Taxonomy" id="2713173"/>
    <lineage>
        <taxon>Bacteria</taxon>
        <taxon>Bacillati</taxon>
        <taxon>Bacillota</taxon>
        <taxon>Bacilli</taxon>
        <taxon>Lactobacillales</taxon>
        <taxon>Lactobacillaceae</taxon>
        <taxon>Fructobacillus</taxon>
    </lineage>
</organism>
<dbReference type="PANTHER" id="PTHR19139:SF199">
    <property type="entry name" value="MIP17260P"/>
    <property type="match status" value="1"/>
</dbReference>
<comment type="caution">
    <text evidence="10">The sequence shown here is derived from an EMBL/GenBank/DDBJ whole genome shotgun (WGS) entry which is preliminary data.</text>
</comment>
<evidence type="ECO:0000256" key="2">
    <source>
        <dbReference type="ARBA" id="ARBA00006175"/>
    </source>
</evidence>
<keyword evidence="11" id="KW-1185">Reference proteome</keyword>
<dbReference type="PANTHER" id="PTHR19139">
    <property type="entry name" value="AQUAPORIN TRANSPORTER"/>
    <property type="match status" value="1"/>
</dbReference>
<dbReference type="PROSITE" id="PS00221">
    <property type="entry name" value="MIP"/>
    <property type="match status" value="1"/>
</dbReference>
<feature type="transmembrane region" description="Helical" evidence="9">
    <location>
        <begin position="140"/>
        <end position="162"/>
    </location>
</feature>
<feature type="transmembrane region" description="Helical" evidence="9">
    <location>
        <begin position="33"/>
        <end position="51"/>
    </location>
</feature>
<comment type="subcellular location">
    <subcellularLocation>
        <location evidence="1">Cell membrane</location>
        <topology evidence="1">Multi-pass membrane protein</topology>
    </subcellularLocation>
</comment>
<evidence type="ECO:0000256" key="1">
    <source>
        <dbReference type="ARBA" id="ARBA00004651"/>
    </source>
</evidence>
<feature type="transmembrane region" description="Helical" evidence="9">
    <location>
        <begin position="212"/>
        <end position="233"/>
    </location>
</feature>
<keyword evidence="6 9" id="KW-1133">Transmembrane helix</keyword>
<reference evidence="10 11" key="1">
    <citation type="submission" date="2020-02" db="EMBL/GenBank/DDBJ databases">
        <title>Fructobacillus sp. isolated from paper mulberry of Taiwan.</title>
        <authorList>
            <person name="Lin S.-T."/>
        </authorList>
    </citation>
    <scope>NUCLEOTIDE SEQUENCE [LARGE SCALE GENOMIC DNA]</scope>
    <source>
        <strain evidence="10 11">M2-14</strain>
    </source>
</reference>
<feature type="transmembrane region" description="Helical" evidence="9">
    <location>
        <begin position="169"/>
        <end position="192"/>
    </location>
</feature>
<evidence type="ECO:0000256" key="5">
    <source>
        <dbReference type="ARBA" id="ARBA00022692"/>
    </source>
</evidence>
<protein>
    <recommendedName>
        <fullName evidence="12">Glycerol uptake facilitator protein</fullName>
    </recommendedName>
</protein>
<evidence type="ECO:0000313" key="10">
    <source>
        <dbReference type="EMBL" id="MBS9339178.1"/>
    </source>
</evidence>
<name>A0ABS5R155_9LACO</name>
<keyword evidence="5 8" id="KW-0812">Transmembrane</keyword>
<dbReference type="SUPFAM" id="SSF81338">
    <property type="entry name" value="Aquaporin-like"/>
    <property type="match status" value="1"/>
</dbReference>
<dbReference type="InterPro" id="IPR022357">
    <property type="entry name" value="MIP_CS"/>
</dbReference>